<dbReference type="EMBL" id="UZAM01020371">
    <property type="protein sequence ID" value="VDP54299.1"/>
    <property type="molecule type" value="Genomic_DNA"/>
</dbReference>
<gene>
    <name evidence="2" type="ORF">SBAD_LOCUS13126</name>
</gene>
<reference evidence="2 3" key="2">
    <citation type="submission" date="2018-11" db="EMBL/GenBank/DDBJ databases">
        <authorList>
            <consortium name="Pathogen Informatics"/>
        </authorList>
    </citation>
    <scope>NUCLEOTIDE SEQUENCE [LARGE SCALE GENOMIC DNA]</scope>
</reference>
<evidence type="ECO:0000256" key="1">
    <source>
        <dbReference type="SAM" id="MobiDB-lite"/>
    </source>
</evidence>
<keyword evidence="3" id="KW-1185">Reference proteome</keyword>
<proteinExistence type="predicted"/>
<organism evidence="4">
    <name type="scientific">Soboliphyme baturini</name>
    <dbReference type="NCBI Taxonomy" id="241478"/>
    <lineage>
        <taxon>Eukaryota</taxon>
        <taxon>Metazoa</taxon>
        <taxon>Ecdysozoa</taxon>
        <taxon>Nematoda</taxon>
        <taxon>Enoplea</taxon>
        <taxon>Dorylaimia</taxon>
        <taxon>Dioctophymatida</taxon>
        <taxon>Dioctophymatoidea</taxon>
        <taxon>Soboliphymatidae</taxon>
        <taxon>Soboliphyme</taxon>
    </lineage>
</organism>
<accession>A0A183JB78</accession>
<sequence>MSYSDETGDSLLSKSRPKFSIGSPGDSLSHSPSG</sequence>
<reference evidence="4" key="1">
    <citation type="submission" date="2016-06" db="UniProtKB">
        <authorList>
            <consortium name="WormBaseParasite"/>
        </authorList>
    </citation>
    <scope>IDENTIFICATION</scope>
</reference>
<feature type="compositionally biased region" description="Polar residues" evidence="1">
    <location>
        <begin position="1"/>
        <end position="13"/>
    </location>
</feature>
<dbReference type="AlphaFoldDB" id="A0A183JB78"/>
<evidence type="ECO:0000313" key="3">
    <source>
        <dbReference type="Proteomes" id="UP000270296"/>
    </source>
</evidence>
<name>A0A183JB78_9BILA</name>
<evidence type="ECO:0000313" key="4">
    <source>
        <dbReference type="WBParaSite" id="SBAD_0001354201-mRNA-1"/>
    </source>
</evidence>
<dbReference type="WBParaSite" id="SBAD_0001354201-mRNA-1">
    <property type="protein sequence ID" value="SBAD_0001354201-mRNA-1"/>
    <property type="gene ID" value="SBAD_0001354201"/>
</dbReference>
<evidence type="ECO:0000313" key="2">
    <source>
        <dbReference type="EMBL" id="VDP54299.1"/>
    </source>
</evidence>
<feature type="region of interest" description="Disordered" evidence="1">
    <location>
        <begin position="1"/>
        <end position="34"/>
    </location>
</feature>
<protein>
    <submittedName>
        <fullName evidence="4">SYBU</fullName>
    </submittedName>
</protein>
<dbReference type="Proteomes" id="UP000270296">
    <property type="component" value="Unassembled WGS sequence"/>
</dbReference>